<organism evidence="8 9">
    <name type="scientific">Deinococcus irradiatisoli</name>
    <dbReference type="NCBI Taxonomy" id="2202254"/>
    <lineage>
        <taxon>Bacteria</taxon>
        <taxon>Thermotogati</taxon>
        <taxon>Deinococcota</taxon>
        <taxon>Deinococci</taxon>
        <taxon>Deinococcales</taxon>
        <taxon>Deinococcaceae</taxon>
        <taxon>Deinococcus</taxon>
    </lineage>
</organism>
<keyword evidence="5" id="KW-0694">RNA-binding</keyword>
<keyword evidence="9" id="KW-1185">Reference proteome</keyword>
<dbReference type="Pfam" id="PF00467">
    <property type="entry name" value="KOW"/>
    <property type="match status" value="1"/>
</dbReference>
<dbReference type="InterPro" id="IPR014722">
    <property type="entry name" value="Rib_uL2_dom2"/>
</dbReference>
<dbReference type="GO" id="GO:0005840">
    <property type="term" value="C:ribosome"/>
    <property type="evidence" value="ECO:0007669"/>
    <property type="project" value="UniProtKB-KW"/>
</dbReference>
<dbReference type="InterPro" id="IPR057264">
    <property type="entry name" value="Ribosomal_uL24_C"/>
</dbReference>
<dbReference type="AlphaFoldDB" id="A0A2Z3JFF6"/>
<evidence type="ECO:0000256" key="3">
    <source>
        <dbReference type="ARBA" id="ARBA00023274"/>
    </source>
</evidence>
<evidence type="ECO:0000256" key="6">
    <source>
        <dbReference type="SAM" id="MobiDB-lite"/>
    </source>
</evidence>
<dbReference type="SMART" id="SM00739">
    <property type="entry name" value="KOW"/>
    <property type="match status" value="1"/>
</dbReference>
<evidence type="ECO:0000259" key="7">
    <source>
        <dbReference type="SMART" id="SM00739"/>
    </source>
</evidence>
<dbReference type="CDD" id="cd06089">
    <property type="entry name" value="KOW_RPL26"/>
    <property type="match status" value="1"/>
</dbReference>
<dbReference type="Pfam" id="PF17136">
    <property type="entry name" value="ribosomal_L24"/>
    <property type="match status" value="1"/>
</dbReference>
<dbReference type="RefSeq" id="WP_109824846.1">
    <property type="nucleotide sequence ID" value="NZ_CP029494.1"/>
</dbReference>
<evidence type="ECO:0000313" key="9">
    <source>
        <dbReference type="Proteomes" id="UP000245368"/>
    </source>
</evidence>
<comment type="function">
    <text evidence="5">One of two assembly initiator proteins, it binds directly to the 5'-end of the 23S rRNA, where it nucleates assembly of the 50S subunit.</text>
</comment>
<dbReference type="HAMAP" id="MF_01326_B">
    <property type="entry name" value="Ribosomal_uL24_B"/>
    <property type="match status" value="1"/>
</dbReference>
<accession>A0A2Z3JFF6</accession>
<protein>
    <recommendedName>
        <fullName evidence="4 5">Large ribosomal subunit protein uL24</fullName>
    </recommendedName>
</protein>
<dbReference type="PANTHER" id="PTHR12903">
    <property type="entry name" value="MITOCHONDRIAL RIBOSOMAL PROTEIN L24"/>
    <property type="match status" value="1"/>
</dbReference>
<dbReference type="GO" id="GO:1990904">
    <property type="term" value="C:ribonucleoprotein complex"/>
    <property type="evidence" value="ECO:0007669"/>
    <property type="project" value="UniProtKB-KW"/>
</dbReference>
<sequence length="120" mass="12765">MPQGKFSAPKPGAHHNNKLHVKKGDTVIVNRGKHKGQTGTVLYASPEDQKVVVEGVNIVKKHVKPSAGNTSGGIDEREGAMHASKVQLVDPETGKATRIRKTIVDGKKVRVGAQSGKTID</sequence>
<dbReference type="SUPFAM" id="SSF50104">
    <property type="entry name" value="Translation proteins SH3-like domain"/>
    <property type="match status" value="1"/>
</dbReference>
<feature type="compositionally biased region" description="Basic residues" evidence="6">
    <location>
        <begin position="12"/>
        <end position="21"/>
    </location>
</feature>
<dbReference type="NCBIfam" id="TIGR01079">
    <property type="entry name" value="rplX_bact"/>
    <property type="match status" value="1"/>
</dbReference>
<feature type="region of interest" description="Disordered" evidence="6">
    <location>
        <begin position="1"/>
        <end position="24"/>
    </location>
</feature>
<name>A0A2Z3JFF6_9DEIO</name>
<evidence type="ECO:0000313" key="8">
    <source>
        <dbReference type="EMBL" id="AWN22090.1"/>
    </source>
</evidence>
<dbReference type="Gene3D" id="2.30.30.30">
    <property type="match status" value="1"/>
</dbReference>
<evidence type="ECO:0000256" key="2">
    <source>
        <dbReference type="ARBA" id="ARBA00022980"/>
    </source>
</evidence>
<dbReference type="InterPro" id="IPR003256">
    <property type="entry name" value="Ribosomal_uL24"/>
</dbReference>
<dbReference type="GO" id="GO:0006412">
    <property type="term" value="P:translation"/>
    <property type="evidence" value="ECO:0007669"/>
    <property type="project" value="UniProtKB-UniRule"/>
</dbReference>
<keyword evidence="3 5" id="KW-0687">Ribonucleoprotein</keyword>
<proteinExistence type="inferred from homology"/>
<comment type="similarity">
    <text evidence="1 5">Belongs to the universal ribosomal protein uL24 family.</text>
</comment>
<keyword evidence="2 5" id="KW-0689">Ribosomal protein</keyword>
<dbReference type="GO" id="GO:0003735">
    <property type="term" value="F:structural constituent of ribosome"/>
    <property type="evidence" value="ECO:0007669"/>
    <property type="project" value="InterPro"/>
</dbReference>
<dbReference type="OrthoDB" id="9807419at2"/>
<dbReference type="InterPro" id="IPR005824">
    <property type="entry name" value="KOW"/>
</dbReference>
<keyword evidence="5" id="KW-0699">rRNA-binding</keyword>
<dbReference type="EMBL" id="CP029494">
    <property type="protein sequence ID" value="AWN22090.1"/>
    <property type="molecule type" value="Genomic_DNA"/>
</dbReference>
<reference evidence="8 9" key="1">
    <citation type="submission" date="2018-05" db="EMBL/GenBank/DDBJ databases">
        <title>Complete Genome Sequence of Deinococcus sp. strain 17bor-2.</title>
        <authorList>
            <person name="Srinivasan S."/>
        </authorList>
    </citation>
    <scope>NUCLEOTIDE SEQUENCE [LARGE SCALE GENOMIC DNA]</scope>
    <source>
        <strain evidence="8 9">17bor-2</strain>
    </source>
</reference>
<dbReference type="Proteomes" id="UP000245368">
    <property type="component" value="Chromosome"/>
</dbReference>
<evidence type="ECO:0000256" key="4">
    <source>
        <dbReference type="ARBA" id="ARBA00035206"/>
    </source>
</evidence>
<evidence type="ECO:0000256" key="1">
    <source>
        <dbReference type="ARBA" id="ARBA00010618"/>
    </source>
</evidence>
<dbReference type="GO" id="GO:0019843">
    <property type="term" value="F:rRNA binding"/>
    <property type="evidence" value="ECO:0007669"/>
    <property type="project" value="UniProtKB-UniRule"/>
</dbReference>
<dbReference type="InterPro" id="IPR041988">
    <property type="entry name" value="Ribosomal_uL24_KOW"/>
</dbReference>
<dbReference type="InterPro" id="IPR008991">
    <property type="entry name" value="Translation_prot_SH3-like_sf"/>
</dbReference>
<gene>
    <name evidence="5" type="primary">rplX</name>
    <name evidence="8" type="ORF">DKM44_01570</name>
</gene>
<feature type="domain" description="KOW" evidence="7">
    <location>
        <begin position="20"/>
        <end position="47"/>
    </location>
</feature>
<evidence type="ECO:0000256" key="5">
    <source>
        <dbReference type="HAMAP-Rule" id="MF_01326"/>
    </source>
</evidence>
<dbReference type="KEGG" id="dez:DKM44_01570"/>
<comment type="subunit">
    <text evidence="5">Part of the 50S ribosomal subunit.</text>
</comment>
<feature type="region of interest" description="Disordered" evidence="6">
    <location>
        <begin position="63"/>
        <end position="86"/>
    </location>
</feature>
<comment type="function">
    <text evidence="5">One of the proteins that surrounds the polypeptide exit tunnel on the outside of the subunit.</text>
</comment>